<protein>
    <submittedName>
        <fullName evidence="1">SAM-dependent methyltransferase</fullName>
        <ecNumber evidence="1">2.1.1.-</ecNumber>
    </submittedName>
</protein>
<evidence type="ECO:0000313" key="2">
    <source>
        <dbReference type="Proteomes" id="UP001597018"/>
    </source>
</evidence>
<comment type="caution">
    <text evidence="1">The sequence shown here is derived from an EMBL/GenBank/DDBJ whole genome shotgun (WGS) entry which is preliminary data.</text>
</comment>
<organism evidence="1 2">
    <name type="scientific">Saccharopolyspora rosea</name>
    <dbReference type="NCBI Taxonomy" id="524884"/>
    <lineage>
        <taxon>Bacteria</taxon>
        <taxon>Bacillati</taxon>
        <taxon>Actinomycetota</taxon>
        <taxon>Actinomycetes</taxon>
        <taxon>Pseudonocardiales</taxon>
        <taxon>Pseudonocardiaceae</taxon>
        <taxon>Saccharopolyspora</taxon>
    </lineage>
</organism>
<keyword evidence="1" id="KW-0808">Transferase</keyword>
<gene>
    <name evidence="1" type="ORF">ACFQ16_12170</name>
</gene>
<reference evidence="2" key="1">
    <citation type="journal article" date="2019" name="Int. J. Syst. Evol. Microbiol.">
        <title>The Global Catalogue of Microorganisms (GCM) 10K type strain sequencing project: providing services to taxonomists for standard genome sequencing and annotation.</title>
        <authorList>
            <consortium name="The Broad Institute Genomics Platform"/>
            <consortium name="The Broad Institute Genome Sequencing Center for Infectious Disease"/>
            <person name="Wu L."/>
            <person name="Ma J."/>
        </authorList>
    </citation>
    <scope>NUCLEOTIDE SEQUENCE [LARGE SCALE GENOMIC DNA]</scope>
    <source>
        <strain evidence="2">CCUG 56401</strain>
    </source>
</reference>
<sequence>MTNPRQGLPDGVDLSVPSAARLYDYLLGGAHNFAVDREFGDKLVASHPYARPMAILNRLFLREAVRLMVHSGIRQFLDLGSGIPTRGNVHEVAHEIAPDVKVVYVDYEAVAVAHTRMLLGDNDNATMVHADAADVDRVLDSPECARLLDFSRPVGLLVVTLFHYIGPDKQPQQVMARYRDALAPGSHLAMTHLALDAATEDLVEMMRSTQDNIFPRSQDEIRDLFGDFLLRDPGLQPISAWLRARDVDAEDNPEAGRLLAGVARKA</sequence>
<evidence type="ECO:0000313" key="1">
    <source>
        <dbReference type="EMBL" id="MFD0920499.1"/>
    </source>
</evidence>
<dbReference type="GO" id="GO:0008168">
    <property type="term" value="F:methyltransferase activity"/>
    <property type="evidence" value="ECO:0007669"/>
    <property type="project" value="UniProtKB-KW"/>
</dbReference>
<name>A0ABW3FPL8_9PSEU</name>
<dbReference type="GO" id="GO:0032259">
    <property type="term" value="P:methylation"/>
    <property type="evidence" value="ECO:0007669"/>
    <property type="project" value="UniProtKB-KW"/>
</dbReference>
<accession>A0ABW3FPL8</accession>
<dbReference type="SUPFAM" id="SSF53335">
    <property type="entry name" value="S-adenosyl-L-methionine-dependent methyltransferases"/>
    <property type="match status" value="1"/>
</dbReference>
<dbReference type="EMBL" id="JBHTIW010000007">
    <property type="protein sequence ID" value="MFD0920499.1"/>
    <property type="molecule type" value="Genomic_DNA"/>
</dbReference>
<proteinExistence type="predicted"/>
<keyword evidence="1" id="KW-0489">Methyltransferase</keyword>
<dbReference type="PIRSF" id="PIRSF017393">
    <property type="entry name" value="MTase_SAV2177"/>
    <property type="match status" value="1"/>
</dbReference>
<dbReference type="InterPro" id="IPR006764">
    <property type="entry name" value="SAM_dep_MeTrfase_SAV2177_type"/>
</dbReference>
<dbReference type="EC" id="2.1.1.-" evidence="1"/>
<keyword evidence="2" id="KW-1185">Reference proteome</keyword>
<dbReference type="RefSeq" id="WP_263248091.1">
    <property type="nucleotide sequence ID" value="NZ_BAABLT010000005.1"/>
</dbReference>
<dbReference type="Gene3D" id="3.40.50.150">
    <property type="entry name" value="Vaccinia Virus protein VP39"/>
    <property type="match status" value="1"/>
</dbReference>
<dbReference type="InterPro" id="IPR029063">
    <property type="entry name" value="SAM-dependent_MTases_sf"/>
</dbReference>
<dbReference type="Pfam" id="PF04672">
    <property type="entry name" value="Methyltransf_19"/>
    <property type="match status" value="1"/>
</dbReference>
<dbReference type="Proteomes" id="UP001597018">
    <property type="component" value="Unassembled WGS sequence"/>
</dbReference>